<accession>A0ABX8SKJ5</accession>
<dbReference type="Proteomes" id="UP000824504">
    <property type="component" value="Chromosome"/>
</dbReference>
<dbReference type="InterPro" id="IPR001173">
    <property type="entry name" value="Glyco_trans_2-like"/>
</dbReference>
<gene>
    <name evidence="2" type="ORF">KDB89_00225</name>
</gene>
<protein>
    <submittedName>
        <fullName evidence="2">Glycosyltransferase family 2 protein</fullName>
    </submittedName>
</protein>
<feature type="domain" description="Glycosyltransferase 2-like" evidence="1">
    <location>
        <begin position="12"/>
        <end position="107"/>
    </location>
</feature>
<proteinExistence type="predicted"/>
<name>A0ABX8SKJ5_9ACTN</name>
<evidence type="ECO:0000259" key="1">
    <source>
        <dbReference type="Pfam" id="PF00535"/>
    </source>
</evidence>
<keyword evidence="3" id="KW-1185">Reference proteome</keyword>
<dbReference type="RefSeq" id="WP_219082319.1">
    <property type="nucleotide sequence ID" value="NZ_CP079216.1"/>
</dbReference>
<dbReference type="Pfam" id="PF00535">
    <property type="entry name" value="Glycos_transf_2"/>
    <property type="match status" value="1"/>
</dbReference>
<evidence type="ECO:0000313" key="3">
    <source>
        <dbReference type="Proteomes" id="UP000824504"/>
    </source>
</evidence>
<sequence length="309" mass="33803">MPQPDPSAAVTAIIPFHGDPRETLPLLDALTAQTSPPGQIIVCDDASPVPFPPGAGYTVVRREHNGGFGRTVNTAARRATGKLLLVLNSDLSITPAFLGDLLAAVDPSLPCIASPAVLEGGSPAWTCRRWPTASHHTVAWLTPLARYRETGWWHRRVGHDTDAPRALQATATDWLMGACLLIPRQTFEALGGFDERFFMNSEEVDLQRRAHGFGVSAIYLPTVQVGHVGGGSSAPERRRGWLTDSWFRYAAKWGGARRLLVALRAATEINFLWNLQRQLRGKGVDARSTRAAELKLIRHGWQTRAGEAR</sequence>
<dbReference type="EMBL" id="CP079216">
    <property type="protein sequence ID" value="QXT62957.1"/>
    <property type="molecule type" value="Genomic_DNA"/>
</dbReference>
<evidence type="ECO:0000313" key="2">
    <source>
        <dbReference type="EMBL" id="QXT62957.1"/>
    </source>
</evidence>
<reference evidence="2 3" key="1">
    <citation type="submission" date="2021-07" db="EMBL/GenBank/DDBJ databases">
        <title>complete genome sequencing of Tessaracoccus sp.J1M15.</title>
        <authorList>
            <person name="Bae J.-W."/>
            <person name="Kim D.-y."/>
        </authorList>
    </citation>
    <scope>NUCLEOTIDE SEQUENCE [LARGE SCALE GENOMIC DNA]</scope>
    <source>
        <strain evidence="2 3">J1M15</strain>
    </source>
</reference>
<dbReference type="PANTHER" id="PTHR43179:SF7">
    <property type="entry name" value="RHAMNOSYLTRANSFERASE WBBL"/>
    <property type="match status" value="1"/>
</dbReference>
<organism evidence="2 3">
    <name type="scientific">Tessaracoccus palaemonis</name>
    <dbReference type="NCBI Taxonomy" id="2829499"/>
    <lineage>
        <taxon>Bacteria</taxon>
        <taxon>Bacillati</taxon>
        <taxon>Actinomycetota</taxon>
        <taxon>Actinomycetes</taxon>
        <taxon>Propionibacteriales</taxon>
        <taxon>Propionibacteriaceae</taxon>
        <taxon>Tessaracoccus</taxon>
    </lineage>
</organism>
<dbReference type="PANTHER" id="PTHR43179">
    <property type="entry name" value="RHAMNOSYLTRANSFERASE WBBL"/>
    <property type="match status" value="1"/>
</dbReference>